<organism evidence="2 3">
    <name type="scientific">Blyttiomyces helicus</name>
    <dbReference type="NCBI Taxonomy" id="388810"/>
    <lineage>
        <taxon>Eukaryota</taxon>
        <taxon>Fungi</taxon>
        <taxon>Fungi incertae sedis</taxon>
        <taxon>Chytridiomycota</taxon>
        <taxon>Chytridiomycota incertae sedis</taxon>
        <taxon>Chytridiomycetes</taxon>
        <taxon>Chytridiomycetes incertae sedis</taxon>
        <taxon>Blyttiomyces</taxon>
    </lineage>
</organism>
<feature type="compositionally biased region" description="Basic residues" evidence="1">
    <location>
        <begin position="288"/>
        <end position="297"/>
    </location>
</feature>
<evidence type="ECO:0000313" key="3">
    <source>
        <dbReference type="Proteomes" id="UP000269721"/>
    </source>
</evidence>
<keyword evidence="3" id="KW-1185">Reference proteome</keyword>
<sequence>MSAGSFGRWSRSWSASYRNQTPLTAGNQEGAEDHGAVGADISNLILKHQPPETACNTPTSLTQCIHNVPVLSLAPIPTLPVSTIMLERDRDRVIWSKLLAPPLRPNNDPLGRAFEDVSERRSMADKARSRFSMGFRGRGFARNCCELTKYGNAAAPARNAPLPHDSSQTQPASSTADIPHARPTSSFLPPRRRRAHTPQNKFPQATITRFRLPASWSHRHVLRALAPKLEPSLEGTEDHGAVGADNSSSPSGALSPAGARQDKASGGGGPSVGLDDRRWDPTDGAGTAKKRLHHHTLPPHQASTPAKSPRLPRNTPHASRSLRSSRSPSSQLFSSITTLERDRERVQVAQDAARTRRRPDGGFHCRGCFVKKVVGR</sequence>
<evidence type="ECO:0000313" key="2">
    <source>
        <dbReference type="EMBL" id="RKO84094.1"/>
    </source>
</evidence>
<feature type="compositionally biased region" description="Low complexity" evidence="1">
    <location>
        <begin position="319"/>
        <end position="335"/>
    </location>
</feature>
<feature type="region of interest" description="Disordered" evidence="1">
    <location>
        <begin position="156"/>
        <end position="206"/>
    </location>
</feature>
<feature type="compositionally biased region" description="Polar residues" evidence="1">
    <location>
        <begin position="197"/>
        <end position="206"/>
    </location>
</feature>
<feature type="region of interest" description="Disordered" evidence="1">
    <location>
        <begin position="230"/>
        <end position="338"/>
    </location>
</feature>
<name>A0A4P9VWM0_9FUNG</name>
<proteinExistence type="predicted"/>
<protein>
    <submittedName>
        <fullName evidence="2">Uncharacterized protein</fullName>
    </submittedName>
</protein>
<dbReference type="EMBL" id="ML000502">
    <property type="protein sequence ID" value="RKO84094.1"/>
    <property type="molecule type" value="Genomic_DNA"/>
</dbReference>
<gene>
    <name evidence="2" type="ORF">BDK51DRAFT_49840</name>
</gene>
<dbReference type="Proteomes" id="UP000269721">
    <property type="component" value="Unassembled WGS sequence"/>
</dbReference>
<dbReference type="AlphaFoldDB" id="A0A4P9VWM0"/>
<evidence type="ECO:0000256" key="1">
    <source>
        <dbReference type="SAM" id="MobiDB-lite"/>
    </source>
</evidence>
<accession>A0A4P9VWM0</accession>
<feature type="compositionally biased region" description="Polar residues" evidence="1">
    <location>
        <begin position="165"/>
        <end position="176"/>
    </location>
</feature>
<feature type="compositionally biased region" description="Low complexity" evidence="1">
    <location>
        <begin position="247"/>
        <end position="259"/>
    </location>
</feature>
<reference evidence="3" key="1">
    <citation type="journal article" date="2018" name="Nat. Microbiol.">
        <title>Leveraging single-cell genomics to expand the fungal tree of life.</title>
        <authorList>
            <person name="Ahrendt S.R."/>
            <person name="Quandt C.A."/>
            <person name="Ciobanu D."/>
            <person name="Clum A."/>
            <person name="Salamov A."/>
            <person name="Andreopoulos B."/>
            <person name="Cheng J.F."/>
            <person name="Woyke T."/>
            <person name="Pelin A."/>
            <person name="Henrissat B."/>
            <person name="Reynolds N.K."/>
            <person name="Benny G.L."/>
            <person name="Smith M.E."/>
            <person name="James T.Y."/>
            <person name="Grigoriev I.V."/>
        </authorList>
    </citation>
    <scope>NUCLEOTIDE SEQUENCE [LARGE SCALE GENOMIC DNA]</scope>
</reference>